<comment type="pathway">
    <text evidence="1">Glycan metabolism; pectin biosynthesis.</text>
</comment>
<evidence type="ECO:0000256" key="2">
    <source>
        <dbReference type="ARBA" id="ARBA00022676"/>
    </source>
</evidence>
<keyword evidence="6" id="KW-1185">Reference proteome</keyword>
<accession>A0ABQ9LPW9</accession>
<evidence type="ECO:0000256" key="3">
    <source>
        <dbReference type="ARBA" id="ARBA00022679"/>
    </source>
</evidence>
<feature type="region of interest" description="Disordered" evidence="4">
    <location>
        <begin position="1"/>
        <end position="37"/>
    </location>
</feature>
<dbReference type="PANTHER" id="PTHR13778">
    <property type="entry name" value="GLYCOSYLTRANSFERASE 8 DOMAIN-CONTAINING PROTEIN"/>
    <property type="match status" value="1"/>
</dbReference>
<dbReference type="SUPFAM" id="SSF53448">
    <property type="entry name" value="Nucleotide-diphospho-sugar transferases"/>
    <property type="match status" value="1"/>
</dbReference>
<evidence type="ECO:0008006" key="7">
    <source>
        <dbReference type="Google" id="ProtNLM"/>
    </source>
</evidence>
<organism evidence="5 6">
    <name type="scientific">Hevea brasiliensis</name>
    <name type="common">Para rubber tree</name>
    <name type="synonym">Siphonia brasiliensis</name>
    <dbReference type="NCBI Taxonomy" id="3981"/>
    <lineage>
        <taxon>Eukaryota</taxon>
        <taxon>Viridiplantae</taxon>
        <taxon>Streptophyta</taxon>
        <taxon>Embryophyta</taxon>
        <taxon>Tracheophyta</taxon>
        <taxon>Spermatophyta</taxon>
        <taxon>Magnoliopsida</taxon>
        <taxon>eudicotyledons</taxon>
        <taxon>Gunneridae</taxon>
        <taxon>Pentapetalae</taxon>
        <taxon>rosids</taxon>
        <taxon>fabids</taxon>
        <taxon>Malpighiales</taxon>
        <taxon>Euphorbiaceae</taxon>
        <taxon>Crotonoideae</taxon>
        <taxon>Micrandreae</taxon>
        <taxon>Hevea</taxon>
    </lineage>
</organism>
<dbReference type="Proteomes" id="UP001174677">
    <property type="component" value="Chromosome 11"/>
</dbReference>
<proteinExistence type="predicted"/>
<name>A0ABQ9LPW9_HEVBR</name>
<sequence length="297" mass="33149">MSSYLPSRSSANHRRTTAQATDDHPIAPGPRMQGPGLAPAPNVRPLFQFLSFGLILFLGSLQFLLPVTHFRNPSDPLRNWIPLKTSSSPLTELGTSRNGDSGGDDGMVHVVSWMDCLDLRLLAVLANSTLSSSRYPDLVYFHFFVPGGNEDRVSFYKLKVLFPHSNLEIHGQDEVKEIITSAFQGIQYTETSFEEIVPFVIPIVHQFLSKFIYVSANVIMKGKVEELIGVDLTNYAVAAAEDCTKKLSTYVNFDVLDAIQRSASKPWVFERPYVKDASAKLPDTFSINDNSHSQFCW</sequence>
<evidence type="ECO:0000256" key="1">
    <source>
        <dbReference type="ARBA" id="ARBA00004877"/>
    </source>
</evidence>
<comment type="caution">
    <text evidence="5">The sequence shown here is derived from an EMBL/GenBank/DDBJ whole genome shotgun (WGS) entry which is preliminary data.</text>
</comment>
<feature type="compositionally biased region" description="Polar residues" evidence="4">
    <location>
        <begin position="1"/>
        <end position="10"/>
    </location>
</feature>
<keyword evidence="3" id="KW-0808">Transferase</keyword>
<dbReference type="Gene3D" id="3.90.550.10">
    <property type="entry name" value="Spore Coat Polysaccharide Biosynthesis Protein SpsA, Chain A"/>
    <property type="match status" value="1"/>
</dbReference>
<protein>
    <recommendedName>
        <fullName evidence="7">Hexosyltransferase</fullName>
    </recommendedName>
</protein>
<dbReference type="PANTHER" id="PTHR13778:SF47">
    <property type="entry name" value="LIPOPOLYSACCHARIDE 1,3-GALACTOSYLTRANSFERASE"/>
    <property type="match status" value="1"/>
</dbReference>
<dbReference type="InterPro" id="IPR029044">
    <property type="entry name" value="Nucleotide-diphossugar_trans"/>
</dbReference>
<dbReference type="EMBL" id="JARPOI010000011">
    <property type="protein sequence ID" value="KAJ9168579.1"/>
    <property type="molecule type" value="Genomic_DNA"/>
</dbReference>
<evidence type="ECO:0000256" key="4">
    <source>
        <dbReference type="SAM" id="MobiDB-lite"/>
    </source>
</evidence>
<evidence type="ECO:0000313" key="5">
    <source>
        <dbReference type="EMBL" id="KAJ9168579.1"/>
    </source>
</evidence>
<keyword evidence="2" id="KW-0328">Glycosyltransferase</keyword>
<dbReference type="InterPro" id="IPR050748">
    <property type="entry name" value="Glycosyltrans_8_dom-fam"/>
</dbReference>
<gene>
    <name evidence="5" type="ORF">P3X46_020082</name>
</gene>
<evidence type="ECO:0000313" key="6">
    <source>
        <dbReference type="Proteomes" id="UP001174677"/>
    </source>
</evidence>
<reference evidence="5" key="1">
    <citation type="journal article" date="2023" name="Plant Biotechnol. J.">
        <title>Chromosome-level wild Hevea brasiliensis genome provides new tools for genomic-assisted breeding and valuable loci to elevate rubber yield.</title>
        <authorList>
            <person name="Cheng H."/>
            <person name="Song X."/>
            <person name="Hu Y."/>
            <person name="Wu T."/>
            <person name="Yang Q."/>
            <person name="An Z."/>
            <person name="Feng S."/>
            <person name="Deng Z."/>
            <person name="Wu W."/>
            <person name="Zeng X."/>
            <person name="Tu M."/>
            <person name="Wang X."/>
            <person name="Huang H."/>
        </authorList>
    </citation>
    <scope>NUCLEOTIDE SEQUENCE</scope>
    <source>
        <strain evidence="5">MT/VB/25A 57/8</strain>
    </source>
</reference>